<dbReference type="InterPro" id="IPR020449">
    <property type="entry name" value="Tscrpt_reg_AraC-type_HTH"/>
</dbReference>
<keyword evidence="1" id="KW-0805">Transcription regulation</keyword>
<evidence type="ECO:0000256" key="1">
    <source>
        <dbReference type="ARBA" id="ARBA00023015"/>
    </source>
</evidence>
<dbReference type="Gene3D" id="1.10.10.60">
    <property type="entry name" value="Homeodomain-like"/>
    <property type="match status" value="2"/>
</dbReference>
<dbReference type="PANTHER" id="PTHR47893:SF1">
    <property type="entry name" value="REGULATORY PROTEIN PCHR"/>
    <property type="match status" value="1"/>
</dbReference>
<keyword evidence="3" id="KW-0804">Transcription</keyword>
<dbReference type="InterPro" id="IPR009057">
    <property type="entry name" value="Homeodomain-like_sf"/>
</dbReference>
<keyword evidence="2" id="KW-0238">DNA-binding</keyword>
<organism evidence="5 6">
    <name type="scientific">Cohnella cellulosilytica</name>
    <dbReference type="NCBI Taxonomy" id="986710"/>
    <lineage>
        <taxon>Bacteria</taxon>
        <taxon>Bacillati</taxon>
        <taxon>Bacillota</taxon>
        <taxon>Bacilli</taxon>
        <taxon>Bacillales</taxon>
        <taxon>Paenibacillaceae</taxon>
        <taxon>Cohnella</taxon>
    </lineage>
</organism>
<evidence type="ECO:0000259" key="4">
    <source>
        <dbReference type="PROSITE" id="PS01124"/>
    </source>
</evidence>
<evidence type="ECO:0000313" key="6">
    <source>
        <dbReference type="Proteomes" id="UP001596378"/>
    </source>
</evidence>
<dbReference type="SUPFAM" id="SSF46689">
    <property type="entry name" value="Homeodomain-like"/>
    <property type="match status" value="2"/>
</dbReference>
<evidence type="ECO:0000256" key="3">
    <source>
        <dbReference type="ARBA" id="ARBA00023163"/>
    </source>
</evidence>
<proteinExistence type="predicted"/>
<gene>
    <name evidence="5" type="ORF">ACFQMJ_34940</name>
</gene>
<comment type="caution">
    <text evidence="5">The sequence shown here is derived from an EMBL/GenBank/DDBJ whole genome shotgun (WGS) entry which is preliminary data.</text>
</comment>
<dbReference type="InterPro" id="IPR018060">
    <property type="entry name" value="HTH_AraC"/>
</dbReference>
<evidence type="ECO:0000256" key="2">
    <source>
        <dbReference type="ARBA" id="ARBA00023125"/>
    </source>
</evidence>
<feature type="domain" description="HTH araC/xylS-type" evidence="4">
    <location>
        <begin position="221"/>
        <end position="319"/>
    </location>
</feature>
<evidence type="ECO:0000313" key="5">
    <source>
        <dbReference type="EMBL" id="MFC7153752.1"/>
    </source>
</evidence>
<dbReference type="PRINTS" id="PR00032">
    <property type="entry name" value="HTHARAC"/>
</dbReference>
<name>A0ABW2FNG2_9BACL</name>
<dbReference type="PANTHER" id="PTHR47893">
    <property type="entry name" value="REGULATORY PROTEIN PCHR"/>
    <property type="match status" value="1"/>
</dbReference>
<dbReference type="PROSITE" id="PS01124">
    <property type="entry name" value="HTH_ARAC_FAMILY_2"/>
    <property type="match status" value="1"/>
</dbReference>
<dbReference type="InterPro" id="IPR018062">
    <property type="entry name" value="HTH_AraC-typ_CS"/>
</dbReference>
<dbReference type="Pfam" id="PF12833">
    <property type="entry name" value="HTH_18"/>
    <property type="match status" value="1"/>
</dbReference>
<protein>
    <submittedName>
        <fullName evidence="5">Helix-turn-helix domain-containing protein</fullName>
    </submittedName>
</protein>
<dbReference type="SMART" id="SM00342">
    <property type="entry name" value="HTH_ARAC"/>
    <property type="match status" value="1"/>
</dbReference>
<dbReference type="EMBL" id="JBHTAI010000042">
    <property type="protein sequence ID" value="MFC7153752.1"/>
    <property type="molecule type" value="Genomic_DNA"/>
</dbReference>
<sequence length="327" mass="37746">MKDIQAELFDSFLIPRGLTRDGACCGFNPAGTCYVIPEELGKGCYWLYSCENLFAISIQDFVVYEDFFMEYPQPDYVSVSCFDSISGEELSPYKRLTSSSIKGHIGHHNVYRAVYHKNVPVRCTSIMIMPEYYRHYLQKRYPGEYEDPREAFRSVDGSVDFPELLLLLRQIKACRHTGIAAKLFYESKVGEAISLIVHKTKERRESASPREVSPQDMERLAAVKQYIDEYFMQDIQLDSLARMACMSATKLKYTFKQGYACTVFDYLHRKRMGHAEHLLASTDYSIWQISQMVGYQKASNFSGAFRRSRGLLPSEYRKLSAPPRRVD</sequence>
<dbReference type="Proteomes" id="UP001596378">
    <property type="component" value="Unassembled WGS sequence"/>
</dbReference>
<accession>A0ABW2FNG2</accession>
<reference evidence="6" key="1">
    <citation type="journal article" date="2019" name="Int. J. Syst. Evol. Microbiol.">
        <title>The Global Catalogue of Microorganisms (GCM) 10K type strain sequencing project: providing services to taxonomists for standard genome sequencing and annotation.</title>
        <authorList>
            <consortium name="The Broad Institute Genomics Platform"/>
            <consortium name="The Broad Institute Genome Sequencing Center for Infectious Disease"/>
            <person name="Wu L."/>
            <person name="Ma J."/>
        </authorList>
    </citation>
    <scope>NUCLEOTIDE SEQUENCE [LARGE SCALE GENOMIC DNA]</scope>
    <source>
        <strain evidence="6">KCTC 12907</strain>
    </source>
</reference>
<keyword evidence="6" id="KW-1185">Reference proteome</keyword>
<dbReference type="PROSITE" id="PS00041">
    <property type="entry name" value="HTH_ARAC_FAMILY_1"/>
    <property type="match status" value="1"/>
</dbReference>
<dbReference type="InterPro" id="IPR053142">
    <property type="entry name" value="PchR_regulatory_protein"/>
</dbReference>
<dbReference type="RefSeq" id="WP_378052019.1">
    <property type="nucleotide sequence ID" value="NZ_JBHMDN010000041.1"/>
</dbReference>